<accession>A0A0B1TLW3</accession>
<organism evidence="3 4">
    <name type="scientific">Oesophagostomum dentatum</name>
    <name type="common">Nodular worm</name>
    <dbReference type="NCBI Taxonomy" id="61180"/>
    <lineage>
        <taxon>Eukaryota</taxon>
        <taxon>Metazoa</taxon>
        <taxon>Ecdysozoa</taxon>
        <taxon>Nematoda</taxon>
        <taxon>Chromadorea</taxon>
        <taxon>Rhabditida</taxon>
        <taxon>Rhabditina</taxon>
        <taxon>Rhabditomorpha</taxon>
        <taxon>Strongyloidea</taxon>
        <taxon>Strongylidae</taxon>
        <taxon>Oesophagostomum</taxon>
    </lineage>
</organism>
<evidence type="ECO:0000313" key="3">
    <source>
        <dbReference type="EMBL" id="KHJ96400.1"/>
    </source>
</evidence>
<dbReference type="SMART" id="SM00198">
    <property type="entry name" value="SCP"/>
    <property type="match status" value="1"/>
</dbReference>
<protein>
    <submittedName>
        <fullName evidence="3">SCP-like protein</fullName>
    </submittedName>
</protein>
<dbReference type="Proteomes" id="UP000053660">
    <property type="component" value="Unassembled WGS sequence"/>
</dbReference>
<dbReference type="OrthoDB" id="5874910at2759"/>
<feature type="signal peptide" evidence="1">
    <location>
        <begin position="1"/>
        <end position="22"/>
    </location>
</feature>
<dbReference type="AlphaFoldDB" id="A0A0B1TLW3"/>
<evidence type="ECO:0000313" key="4">
    <source>
        <dbReference type="Proteomes" id="UP000053660"/>
    </source>
</evidence>
<dbReference type="CDD" id="cd05380">
    <property type="entry name" value="CAP_euk"/>
    <property type="match status" value="1"/>
</dbReference>
<name>A0A0B1TLW3_OESDE</name>
<dbReference type="Pfam" id="PF00188">
    <property type="entry name" value="CAP"/>
    <property type="match status" value="1"/>
</dbReference>
<evidence type="ECO:0000259" key="2">
    <source>
        <dbReference type="SMART" id="SM00198"/>
    </source>
</evidence>
<feature type="domain" description="SCP" evidence="2">
    <location>
        <begin position="34"/>
        <end position="183"/>
    </location>
</feature>
<dbReference type="EMBL" id="KN549677">
    <property type="protein sequence ID" value="KHJ96400.1"/>
    <property type="molecule type" value="Genomic_DNA"/>
</dbReference>
<feature type="chain" id="PRO_5002066139" evidence="1">
    <location>
        <begin position="23"/>
        <end position="185"/>
    </location>
</feature>
<dbReference type="SUPFAM" id="SSF55797">
    <property type="entry name" value="PR-1-like"/>
    <property type="match status" value="1"/>
</dbReference>
<dbReference type="InterPro" id="IPR014044">
    <property type="entry name" value="CAP_dom"/>
</dbReference>
<gene>
    <name evidence="3" type="ORF">OESDEN_03634</name>
</gene>
<keyword evidence="4" id="KW-1185">Reference proteome</keyword>
<dbReference type="Gene3D" id="3.40.33.10">
    <property type="entry name" value="CAP"/>
    <property type="match status" value="1"/>
</dbReference>
<sequence length="185" mass="19815">MSAIRLVFHAVVVLLCATSVDAAHCNGGQLEETDINSDILSYVNAERQKVRDGAQQNGPSGNPATLPAAKTMPDLSWDCNLETEAINILATANCPSFSLPSPPAYASLYSQDDYMDQTFPFVIQTFIGRIGQFSFDDVTTSEVKFSSGMLTEYATLIRASTTGIGCAKMNCVGKSNAILCLTNDP</sequence>
<evidence type="ECO:0000256" key="1">
    <source>
        <dbReference type="SAM" id="SignalP"/>
    </source>
</evidence>
<dbReference type="InterPro" id="IPR035940">
    <property type="entry name" value="CAP_sf"/>
</dbReference>
<proteinExistence type="predicted"/>
<reference evidence="3 4" key="1">
    <citation type="submission" date="2014-03" db="EMBL/GenBank/DDBJ databases">
        <title>Draft genome of the hookworm Oesophagostomum dentatum.</title>
        <authorList>
            <person name="Mitreva M."/>
        </authorList>
    </citation>
    <scope>NUCLEOTIDE SEQUENCE [LARGE SCALE GENOMIC DNA]</scope>
    <source>
        <strain evidence="3 4">OD-Hann</strain>
    </source>
</reference>
<keyword evidence="1" id="KW-0732">Signal</keyword>